<dbReference type="Pfam" id="PF05132">
    <property type="entry name" value="RNA_pol_Rpc4"/>
    <property type="match status" value="1"/>
</dbReference>
<reference evidence="3" key="1">
    <citation type="submission" date="2012-01" db="EMBL/GenBank/DDBJ databases">
        <title>The Genome Sequence of Oreochromis niloticus (Nile Tilapia).</title>
        <authorList>
            <consortium name="Broad Institute Genome Assembly Team"/>
            <consortium name="Broad Institute Sequencing Platform"/>
            <person name="Di Palma F."/>
            <person name="Johnson J."/>
            <person name="Lander E.S."/>
            <person name="Lindblad-Toh K."/>
        </authorList>
    </citation>
    <scope>NUCLEOTIDE SEQUENCE [LARGE SCALE GENOMIC DNA]</scope>
</reference>
<dbReference type="GO" id="GO:0005666">
    <property type="term" value="C:RNA polymerase III complex"/>
    <property type="evidence" value="ECO:0007669"/>
    <property type="project" value="InterPro"/>
</dbReference>
<dbReference type="InParanoid" id="A0A669F9K8"/>
<keyword evidence="3" id="KW-1185">Reference proteome</keyword>
<dbReference type="PANTHER" id="PTHR13408">
    <property type="entry name" value="DNA-DIRECTED RNA POLYMERASE III"/>
    <property type="match status" value="1"/>
</dbReference>
<dbReference type="OMA" id="AKEENCC"/>
<gene>
    <name evidence="2" type="primary">POLR3D</name>
</gene>
<reference evidence="2" key="2">
    <citation type="submission" date="2025-08" db="UniProtKB">
        <authorList>
            <consortium name="Ensembl"/>
        </authorList>
    </citation>
    <scope>IDENTIFICATION</scope>
</reference>
<dbReference type="PANTHER" id="PTHR13408:SF5">
    <property type="entry name" value="DNA-DIRECTED RNA POLYMERASE III SUBUNIT RPC4"/>
    <property type="match status" value="1"/>
</dbReference>
<dbReference type="InterPro" id="IPR007811">
    <property type="entry name" value="RPC4"/>
</dbReference>
<sequence>MLTVEMCVMYKYENVIRNNVSICNIHPLVDPLLLPQFRMSDAGSGDPSGRVPTPGGSGSKGLLMSRRPSAGISPGRLPTMRSRDLTLGGVKKKTFTPNIIGRKVKEETKVEDGQRRERKETDRGRGPRMRGRGRGHQELIQSHSIFEQGPGEMMMKKRGGYESERDAPSMGPSPIINIKKEKRETEEETKEILRKLERDNFVDDPFLRSEKRSCPVQLPLAVSGWGFKDEFSDAPIKNEKKEEDCEPMEPAAEGKCLYLRLTQNLFNFLCRIMKLIVSLSSVKQEPEEIEIKKPEATFRPPPLPEPEVLPDLLHRWSLSKAEELFFIQLPDSLPGQPPTKEHKPVKTEVQSEDGQSVLLKTESEEEKAEDNSCNLKDLREGVVGKMLVRKSGRVQLILGQVTLDVSLGTSCSFLQVQHKFISLRVFLCLFLSNVFISIFQHPPPICCICTIKNISDALFFPSLLFTGTCLCQYRGENR</sequence>
<dbReference type="Ensembl" id="ENSONIT00000036102.1">
    <property type="protein sequence ID" value="ENSONIP00000079773.1"/>
    <property type="gene ID" value="ENSONIG00000010634.2"/>
</dbReference>
<protein>
    <submittedName>
        <fullName evidence="2">RNA polymerase III subunit D</fullName>
    </submittedName>
</protein>
<dbReference type="GO" id="GO:0003677">
    <property type="term" value="F:DNA binding"/>
    <property type="evidence" value="ECO:0007669"/>
    <property type="project" value="InterPro"/>
</dbReference>
<evidence type="ECO:0000313" key="3">
    <source>
        <dbReference type="Proteomes" id="UP000005207"/>
    </source>
</evidence>
<proteinExistence type="predicted"/>
<evidence type="ECO:0000256" key="1">
    <source>
        <dbReference type="SAM" id="MobiDB-lite"/>
    </source>
</evidence>
<feature type="region of interest" description="Disordered" evidence="1">
    <location>
        <begin position="332"/>
        <end position="371"/>
    </location>
</feature>
<reference evidence="2" key="3">
    <citation type="submission" date="2025-09" db="UniProtKB">
        <authorList>
            <consortium name="Ensembl"/>
        </authorList>
    </citation>
    <scope>IDENTIFICATION</scope>
</reference>
<dbReference type="Proteomes" id="UP000005207">
    <property type="component" value="Linkage group LG12"/>
</dbReference>
<organism evidence="2 3">
    <name type="scientific">Oreochromis niloticus</name>
    <name type="common">Nile tilapia</name>
    <name type="synonym">Tilapia nilotica</name>
    <dbReference type="NCBI Taxonomy" id="8128"/>
    <lineage>
        <taxon>Eukaryota</taxon>
        <taxon>Metazoa</taxon>
        <taxon>Chordata</taxon>
        <taxon>Craniata</taxon>
        <taxon>Vertebrata</taxon>
        <taxon>Euteleostomi</taxon>
        <taxon>Actinopterygii</taxon>
        <taxon>Neopterygii</taxon>
        <taxon>Teleostei</taxon>
        <taxon>Neoteleostei</taxon>
        <taxon>Acanthomorphata</taxon>
        <taxon>Ovalentaria</taxon>
        <taxon>Cichlomorphae</taxon>
        <taxon>Cichliformes</taxon>
        <taxon>Cichlidae</taxon>
        <taxon>African cichlids</taxon>
        <taxon>Pseudocrenilabrinae</taxon>
        <taxon>Oreochromini</taxon>
        <taxon>Oreochromis</taxon>
    </lineage>
</organism>
<dbReference type="GO" id="GO:0042797">
    <property type="term" value="P:tRNA transcription by RNA polymerase III"/>
    <property type="evidence" value="ECO:0007669"/>
    <property type="project" value="TreeGrafter"/>
</dbReference>
<accession>A0A669F9K8</accession>
<name>A0A669F9K8_ORENI</name>
<feature type="compositionally biased region" description="Basic and acidic residues" evidence="1">
    <location>
        <begin position="103"/>
        <end position="125"/>
    </location>
</feature>
<dbReference type="GeneTree" id="ENSGT00390000013948"/>
<dbReference type="AlphaFoldDB" id="A0A669F9K8"/>
<feature type="region of interest" description="Disordered" evidence="1">
    <location>
        <begin position="40"/>
        <end position="82"/>
    </location>
</feature>
<feature type="region of interest" description="Disordered" evidence="1">
    <location>
        <begin position="102"/>
        <end position="135"/>
    </location>
</feature>
<evidence type="ECO:0000313" key="2">
    <source>
        <dbReference type="Ensembl" id="ENSONIP00000079773.1"/>
    </source>
</evidence>